<evidence type="ECO:0000313" key="2">
    <source>
        <dbReference type="Proteomes" id="UP001184828"/>
    </source>
</evidence>
<dbReference type="AlphaFoldDB" id="A0AAE3Y223"/>
<gene>
    <name evidence="1" type="ORF">J2738_004262</name>
</gene>
<dbReference type="Proteomes" id="UP001184828">
    <property type="component" value="Unassembled WGS sequence"/>
</dbReference>
<sequence length="512" mass="56607">MEVNVSIQDYLRDRGPATAATIGAWLQAHGVKAEAARKRLSRVLPPVHSFPVPLFPKGTRFMYLQDQRESERFWTALHRDLRTSGSVYGMALDGLLARRGATTAAEFPVISGATVVPIKRQVTAETVLDRLEAARLVTQINYGEGPLVLLHQSTLGLADHQGIKSRATVERIILDGMRDWARNIGAASYNQIAVRGEETLKPVQQFRFDLVGPSYLLPLQRGDRRSPGFLVADVFSDGELDEFHVRYFLRKAKALHTTLASATILPILVANEFTPDALRAGHAAGVLMATPKTLFGKRVGEALRTLLTTLNNAAAYASADSPNRLIALIETLKDIEGRSQNLRGPLFELLAAYLVRRDAVSIDVGVRVRDPKTAEMAEIDILKVLQMASQFVAIECKAREPGGIVEVDEVQHWLRKTSVIQNGLRQNRDREAEVSFEIWTTGDFSAEALALLTDQKAARTRSRIDWKSGSDVLALATKLREKAIGEVLRQHFLNHPLATITPKLEKLAAPTR</sequence>
<dbReference type="RefSeq" id="WP_309929083.1">
    <property type="nucleotide sequence ID" value="NZ_JAVDQZ010000006.1"/>
</dbReference>
<name>A0AAE3Y223_VARPD</name>
<organism evidence="1 2">
    <name type="scientific">Variovorax paradoxus</name>
    <dbReference type="NCBI Taxonomy" id="34073"/>
    <lineage>
        <taxon>Bacteria</taxon>
        <taxon>Pseudomonadati</taxon>
        <taxon>Pseudomonadota</taxon>
        <taxon>Betaproteobacteria</taxon>
        <taxon>Burkholderiales</taxon>
        <taxon>Comamonadaceae</taxon>
        <taxon>Variovorax</taxon>
    </lineage>
</organism>
<proteinExistence type="predicted"/>
<protein>
    <submittedName>
        <fullName evidence="1">Uncharacterized protein</fullName>
    </submittedName>
</protein>
<reference evidence="1" key="1">
    <citation type="submission" date="2023-07" db="EMBL/GenBank/DDBJ databases">
        <title>Sorghum-associated microbial communities from plants grown in Nebraska, USA.</title>
        <authorList>
            <person name="Schachtman D."/>
        </authorList>
    </citation>
    <scope>NUCLEOTIDE SEQUENCE</scope>
    <source>
        <strain evidence="1">DS2114</strain>
    </source>
</reference>
<comment type="caution">
    <text evidence="1">The sequence shown here is derived from an EMBL/GenBank/DDBJ whole genome shotgun (WGS) entry which is preliminary data.</text>
</comment>
<dbReference type="EMBL" id="JAVDQZ010000006">
    <property type="protein sequence ID" value="MDR6428107.1"/>
    <property type="molecule type" value="Genomic_DNA"/>
</dbReference>
<evidence type="ECO:0000313" key="1">
    <source>
        <dbReference type="EMBL" id="MDR6428107.1"/>
    </source>
</evidence>
<accession>A0AAE3Y223</accession>